<reference evidence="1 2" key="1">
    <citation type="submission" date="2019-12" db="EMBL/GenBank/DDBJ databases">
        <authorList>
            <person name="Zheng J."/>
        </authorList>
    </citation>
    <scope>NUCLEOTIDE SEQUENCE [LARGE SCALE GENOMIC DNA]</scope>
    <source>
        <strain evidence="1 2">DSM 27347</strain>
    </source>
</reference>
<dbReference type="AlphaFoldDB" id="A0A6N8LV13"/>
<dbReference type="InterPro" id="IPR036890">
    <property type="entry name" value="HATPase_C_sf"/>
</dbReference>
<gene>
    <name evidence="1" type="ORF">GQR91_13930</name>
</gene>
<evidence type="ECO:0000313" key="1">
    <source>
        <dbReference type="EMBL" id="MWC44735.1"/>
    </source>
</evidence>
<protein>
    <recommendedName>
        <fullName evidence="3">Histidine kinase/HSP90-like ATPase domain-containing protein</fullName>
    </recommendedName>
</protein>
<comment type="caution">
    <text evidence="1">The sequence shown here is derived from an EMBL/GenBank/DDBJ whole genome shotgun (WGS) entry which is preliminary data.</text>
</comment>
<evidence type="ECO:0000313" key="2">
    <source>
        <dbReference type="Proteomes" id="UP000436801"/>
    </source>
</evidence>
<proteinExistence type="predicted"/>
<name>A0A6N8LV13_9SPHN</name>
<sequence length="118" mass="12986">MFANWARASVPPFRHIDPKTIIRATFVTSPTLDIHLCPEGTFTVSIQRGAAMPVIRGHGGDPGPFVTVALTDTGSGIALDDQVRIFEPFCTAREIGKGRGSCRFRHARLFTKSRQRYG</sequence>
<evidence type="ECO:0008006" key="3">
    <source>
        <dbReference type="Google" id="ProtNLM"/>
    </source>
</evidence>
<accession>A0A6N8LV13</accession>
<organism evidence="1 2">
    <name type="scientific">Sphingomonas carotinifaciens</name>
    <dbReference type="NCBI Taxonomy" id="1166323"/>
    <lineage>
        <taxon>Bacteria</taxon>
        <taxon>Pseudomonadati</taxon>
        <taxon>Pseudomonadota</taxon>
        <taxon>Alphaproteobacteria</taxon>
        <taxon>Sphingomonadales</taxon>
        <taxon>Sphingomonadaceae</taxon>
        <taxon>Sphingomonas</taxon>
    </lineage>
</organism>
<dbReference type="Gene3D" id="3.30.565.10">
    <property type="entry name" value="Histidine kinase-like ATPase, C-terminal domain"/>
    <property type="match status" value="1"/>
</dbReference>
<dbReference type="RefSeq" id="WP_160146875.1">
    <property type="nucleotide sequence ID" value="NZ_FNBI01000022.1"/>
</dbReference>
<dbReference type="SUPFAM" id="SSF55874">
    <property type="entry name" value="ATPase domain of HSP90 chaperone/DNA topoisomerase II/histidine kinase"/>
    <property type="match status" value="1"/>
</dbReference>
<dbReference type="EMBL" id="WSUT01000005">
    <property type="protein sequence ID" value="MWC44735.1"/>
    <property type="molecule type" value="Genomic_DNA"/>
</dbReference>
<dbReference type="Proteomes" id="UP000436801">
    <property type="component" value="Unassembled WGS sequence"/>
</dbReference>
<dbReference type="OrthoDB" id="9815202at2"/>